<dbReference type="Proteomes" id="UP000327167">
    <property type="component" value="Unassembled WGS sequence"/>
</dbReference>
<organism evidence="2 3">
    <name type="scientific">Pseudomonas fluorescens</name>
    <dbReference type="NCBI Taxonomy" id="294"/>
    <lineage>
        <taxon>Bacteria</taxon>
        <taxon>Pseudomonadati</taxon>
        <taxon>Pseudomonadota</taxon>
        <taxon>Gammaproteobacteria</taxon>
        <taxon>Pseudomonadales</taxon>
        <taxon>Pseudomonadaceae</taxon>
        <taxon>Pseudomonas</taxon>
    </lineage>
</organism>
<evidence type="ECO:0000256" key="1">
    <source>
        <dbReference type="SAM" id="Phobius"/>
    </source>
</evidence>
<proteinExistence type="predicted"/>
<dbReference type="EMBL" id="CABVHJ010000034">
    <property type="protein sequence ID" value="VVN46852.1"/>
    <property type="molecule type" value="Genomic_DNA"/>
</dbReference>
<protein>
    <submittedName>
        <fullName evidence="2">Uncharacterized protein</fullName>
    </submittedName>
</protein>
<feature type="transmembrane region" description="Helical" evidence="1">
    <location>
        <begin position="26"/>
        <end position="44"/>
    </location>
</feature>
<keyword evidence="1" id="KW-1133">Transmembrane helix</keyword>
<keyword evidence="1" id="KW-0812">Transmembrane</keyword>
<dbReference type="AlphaFoldDB" id="A0A5E6XZ38"/>
<evidence type="ECO:0000313" key="3">
    <source>
        <dbReference type="Proteomes" id="UP000327167"/>
    </source>
</evidence>
<reference evidence="2 3" key="1">
    <citation type="submission" date="2019-09" db="EMBL/GenBank/DDBJ databases">
        <authorList>
            <person name="Chandra G."/>
            <person name="Truman W A."/>
        </authorList>
    </citation>
    <scope>NUCLEOTIDE SEQUENCE [LARGE SCALE GENOMIC DNA]</scope>
    <source>
        <strain evidence="2">PS655</strain>
    </source>
</reference>
<sequence length="80" mass="8736">MFGGDLARREVANDGGSVSRQRVRPLLGMLDVFPTGTMGLYVIVGYVLERDGFPDALVLSRLLCGALIITRLQWVNTVAQ</sequence>
<accession>A0A5E6XZ38</accession>
<keyword evidence="1" id="KW-0472">Membrane</keyword>
<feature type="transmembrane region" description="Helical" evidence="1">
    <location>
        <begin position="56"/>
        <end position="74"/>
    </location>
</feature>
<name>A0A5E6XZ38_PSEFL</name>
<gene>
    <name evidence="2" type="ORF">PS655_05907</name>
</gene>
<evidence type="ECO:0000313" key="2">
    <source>
        <dbReference type="EMBL" id="VVN46852.1"/>
    </source>
</evidence>